<name>A0A3A9JGR5_9PROT</name>
<evidence type="ECO:0000256" key="4">
    <source>
        <dbReference type="ARBA" id="ARBA00022989"/>
    </source>
</evidence>
<comment type="subcellular location">
    <subcellularLocation>
        <location evidence="1">Cell membrane</location>
        <topology evidence="1">Multi-pass membrane protein</topology>
    </subcellularLocation>
</comment>
<dbReference type="PANTHER" id="PTHR30250">
    <property type="entry name" value="PST FAMILY PREDICTED COLANIC ACID TRANSPORTER"/>
    <property type="match status" value="1"/>
</dbReference>
<dbReference type="Proteomes" id="UP000274097">
    <property type="component" value="Unassembled WGS sequence"/>
</dbReference>
<feature type="transmembrane region" description="Helical" evidence="6">
    <location>
        <begin position="360"/>
        <end position="383"/>
    </location>
</feature>
<keyword evidence="2" id="KW-1003">Cell membrane</keyword>
<dbReference type="RefSeq" id="WP_120639591.1">
    <property type="nucleotide sequence ID" value="NZ_RAQU01000123.1"/>
</dbReference>
<dbReference type="EMBL" id="RFLX01000010">
    <property type="protein sequence ID" value="RMI20705.1"/>
    <property type="molecule type" value="Genomic_DNA"/>
</dbReference>
<dbReference type="InterPro" id="IPR050833">
    <property type="entry name" value="Poly_Biosynth_Transport"/>
</dbReference>
<feature type="transmembrane region" description="Helical" evidence="6">
    <location>
        <begin position="395"/>
        <end position="414"/>
    </location>
</feature>
<protein>
    <submittedName>
        <fullName evidence="7">Lipopolysaccharide biosynthesis protein</fullName>
    </submittedName>
</protein>
<dbReference type="PANTHER" id="PTHR30250:SF31">
    <property type="entry name" value="INNER MEMBRANE PROTEIN YGHQ"/>
    <property type="match status" value="1"/>
</dbReference>
<keyword evidence="3 6" id="KW-0812">Transmembrane</keyword>
<evidence type="ECO:0000313" key="8">
    <source>
        <dbReference type="EMBL" id="RMI20705.1"/>
    </source>
</evidence>
<accession>A0A3A9JGR5</accession>
<feature type="transmembrane region" description="Helical" evidence="6">
    <location>
        <begin position="325"/>
        <end position="348"/>
    </location>
</feature>
<evidence type="ECO:0000256" key="5">
    <source>
        <dbReference type="ARBA" id="ARBA00023136"/>
    </source>
</evidence>
<evidence type="ECO:0000313" key="7">
    <source>
        <dbReference type="EMBL" id="RKK02826.1"/>
    </source>
</evidence>
<feature type="transmembrane region" description="Helical" evidence="6">
    <location>
        <begin position="200"/>
        <end position="217"/>
    </location>
</feature>
<feature type="transmembrane region" description="Helical" evidence="6">
    <location>
        <begin position="141"/>
        <end position="163"/>
    </location>
</feature>
<feature type="transmembrane region" description="Helical" evidence="6">
    <location>
        <begin position="175"/>
        <end position="194"/>
    </location>
</feature>
<organism evidence="7 10">
    <name type="scientific">Teichococcus wenyumeiae</name>
    <dbReference type="NCBI Taxonomy" id="2478470"/>
    <lineage>
        <taxon>Bacteria</taxon>
        <taxon>Pseudomonadati</taxon>
        <taxon>Pseudomonadota</taxon>
        <taxon>Alphaproteobacteria</taxon>
        <taxon>Acetobacterales</taxon>
        <taxon>Roseomonadaceae</taxon>
        <taxon>Roseomonas</taxon>
    </lineage>
</organism>
<evidence type="ECO:0000256" key="2">
    <source>
        <dbReference type="ARBA" id="ARBA00022475"/>
    </source>
</evidence>
<dbReference type="OrthoDB" id="493991at2"/>
<evidence type="ECO:0000256" key="6">
    <source>
        <dbReference type="SAM" id="Phobius"/>
    </source>
</evidence>
<evidence type="ECO:0000313" key="10">
    <source>
        <dbReference type="Proteomes" id="UP000278036"/>
    </source>
</evidence>
<dbReference type="FunCoup" id="A0A3A9JGR5">
    <property type="interactions" value="32"/>
</dbReference>
<feature type="transmembrane region" description="Helical" evidence="6">
    <location>
        <begin position="104"/>
        <end position="129"/>
    </location>
</feature>
<sequence length="461" mass="47336">MTASSGGDSLSSAASIDTITRRLLRNAGTMLGGKAAMGLINLAATGVAFRSLGIEAFGVLVLMHAFAQTASSITKFQSWQAVLRYGAASLEHGQRAEFRSLVRFTAGLDAGAALGGMFICAAVAWWLGALFEIPSEMAGMAALYATSSAFMVMATPTGLLRLFNRFDVLATRDTMGALVRLAGAGLAALLGGGLPAFLAVWYLATAVGGLSLAFAAWRELHRRGLIGDKGEGRLPRASAVHLGIWSFVWTTNLTSTLSLASGHLGALCAGAVLGPAEAALFAIARQIGEAALKPGRFLSPAIYPELTRLAASRNRHAISALMRRALLASTGGSALLLVVLALLGHPLLRAVGGAEAVPAYPVMLLLGVASAIGFASFALEPLLMSLDRQGAALRARLAGAVLYVPAALAGMHWLGLWGAGLAAIAMAMLMAVLQAGTAVAVLRGGNNSLNNPPPDNAAEVD</sequence>
<proteinExistence type="predicted"/>
<evidence type="ECO:0000256" key="3">
    <source>
        <dbReference type="ARBA" id="ARBA00022692"/>
    </source>
</evidence>
<keyword evidence="9" id="KW-1185">Reference proteome</keyword>
<dbReference type="InParanoid" id="A0A3A9JGR5"/>
<dbReference type="Proteomes" id="UP000278036">
    <property type="component" value="Unassembled WGS sequence"/>
</dbReference>
<feature type="transmembrane region" description="Helical" evidence="6">
    <location>
        <begin position="420"/>
        <end position="442"/>
    </location>
</feature>
<comment type="caution">
    <text evidence="7">The sequence shown here is derived from an EMBL/GenBank/DDBJ whole genome shotgun (WGS) entry which is preliminary data.</text>
</comment>
<keyword evidence="4 6" id="KW-1133">Transmembrane helix</keyword>
<dbReference type="GO" id="GO:0005886">
    <property type="term" value="C:plasma membrane"/>
    <property type="evidence" value="ECO:0007669"/>
    <property type="project" value="UniProtKB-SubCell"/>
</dbReference>
<dbReference type="EMBL" id="RAQU01000123">
    <property type="protein sequence ID" value="RKK02826.1"/>
    <property type="molecule type" value="Genomic_DNA"/>
</dbReference>
<reference evidence="7 10" key="1">
    <citation type="submission" date="2018-09" db="EMBL/GenBank/DDBJ databases">
        <title>Roseomonas sp. nov., isolated from feces of Tibetan antelopes in the Qinghai-Tibet plateau, China.</title>
        <authorList>
            <person name="Tian Z."/>
        </authorList>
    </citation>
    <scope>NUCLEOTIDE SEQUENCE [LARGE SCALE GENOMIC DNA]</scope>
    <source>
        <strain evidence="8 9">Z23</strain>
        <strain evidence="7 10">Z24</strain>
    </source>
</reference>
<dbReference type="AlphaFoldDB" id="A0A3A9JGR5"/>
<gene>
    <name evidence="7" type="ORF">D6Z83_17710</name>
    <name evidence="8" type="ORF">EBE87_14710</name>
</gene>
<evidence type="ECO:0000313" key="9">
    <source>
        <dbReference type="Proteomes" id="UP000274097"/>
    </source>
</evidence>
<feature type="transmembrane region" description="Helical" evidence="6">
    <location>
        <begin position="47"/>
        <end position="67"/>
    </location>
</feature>
<keyword evidence="5 6" id="KW-0472">Membrane</keyword>
<evidence type="ECO:0000256" key="1">
    <source>
        <dbReference type="ARBA" id="ARBA00004651"/>
    </source>
</evidence>